<dbReference type="Proteomes" id="UP001642409">
    <property type="component" value="Unassembled WGS sequence"/>
</dbReference>
<accession>A0AA86NN74</accession>
<evidence type="ECO:0000256" key="1">
    <source>
        <dbReference type="SAM" id="Coils"/>
    </source>
</evidence>
<dbReference type="AlphaFoldDB" id="A0AA86NN74"/>
<dbReference type="EMBL" id="CATOUU010000245">
    <property type="protein sequence ID" value="CAI9922083.1"/>
    <property type="molecule type" value="Genomic_DNA"/>
</dbReference>
<evidence type="ECO:0000313" key="2">
    <source>
        <dbReference type="EMBL" id="CAI9922083.1"/>
    </source>
</evidence>
<organism evidence="2">
    <name type="scientific">Hexamita inflata</name>
    <dbReference type="NCBI Taxonomy" id="28002"/>
    <lineage>
        <taxon>Eukaryota</taxon>
        <taxon>Metamonada</taxon>
        <taxon>Diplomonadida</taxon>
        <taxon>Hexamitidae</taxon>
        <taxon>Hexamitinae</taxon>
        <taxon>Hexamita</taxon>
    </lineage>
</organism>
<sequence length="169" mass="19718">MILSYLPFTKDVARLFFKMRSEFGIISGDRGALQIMCYMKRFQTFKYLLTLCELDKVLLNELYEQMIQTHKGFTIFDSLQAKADPLKCEIKPDDEQNMRKLLIKLLPHAIQALSSNKHQQINAFKTAYKQIIPSVTNELNLKELYEGVMIEKEEAEQEAEQNEDDCIDL</sequence>
<keyword evidence="4" id="KW-1185">Reference proteome</keyword>
<evidence type="ECO:0000313" key="4">
    <source>
        <dbReference type="Proteomes" id="UP001642409"/>
    </source>
</evidence>
<dbReference type="EMBL" id="CAXDID020000428">
    <property type="protein sequence ID" value="CAL6090472.1"/>
    <property type="molecule type" value="Genomic_DNA"/>
</dbReference>
<keyword evidence="1" id="KW-0175">Coiled coil</keyword>
<reference evidence="3 4" key="2">
    <citation type="submission" date="2024-07" db="EMBL/GenBank/DDBJ databases">
        <authorList>
            <person name="Akdeniz Z."/>
        </authorList>
    </citation>
    <scope>NUCLEOTIDE SEQUENCE [LARGE SCALE GENOMIC DNA]</scope>
</reference>
<gene>
    <name evidence="3" type="ORF">HINF_LOCUS65325</name>
    <name evidence="2" type="ORF">HINF_LOCUS9728</name>
</gene>
<protein>
    <submittedName>
        <fullName evidence="2">Uncharacterized protein</fullName>
    </submittedName>
</protein>
<comment type="caution">
    <text evidence="2">The sequence shown here is derived from an EMBL/GenBank/DDBJ whole genome shotgun (WGS) entry which is preliminary data.</text>
</comment>
<feature type="coiled-coil region" evidence="1">
    <location>
        <begin position="138"/>
        <end position="165"/>
    </location>
</feature>
<proteinExistence type="predicted"/>
<evidence type="ECO:0000313" key="3">
    <source>
        <dbReference type="EMBL" id="CAL6090472.1"/>
    </source>
</evidence>
<reference evidence="2" key="1">
    <citation type="submission" date="2023-06" db="EMBL/GenBank/DDBJ databases">
        <authorList>
            <person name="Kurt Z."/>
        </authorList>
    </citation>
    <scope>NUCLEOTIDE SEQUENCE</scope>
</reference>
<name>A0AA86NN74_9EUKA</name>